<keyword evidence="2" id="KW-1185">Reference proteome</keyword>
<evidence type="ECO:0000313" key="2">
    <source>
        <dbReference type="Proteomes" id="UP000821845"/>
    </source>
</evidence>
<sequence>MGCSAFRRVPSRRLALVAVTGGDASQICFVAVPSLISPSLHSSPSRRVVAWAVVGVPSAPCSGEVDVVAPSAAVTKLEDAGSPRGTPVALRRAGADETRVLVAGSCALEHQPSASETHASPPGTAGQGRIQQPGASSPRSAGPGQVQEPGPSSPRPVV</sequence>
<name>A0ACB7TDN0_HYAAI</name>
<gene>
    <name evidence="1" type="ORF">HPB50_007255</name>
</gene>
<organism evidence="1 2">
    <name type="scientific">Hyalomma asiaticum</name>
    <name type="common">Tick</name>
    <dbReference type="NCBI Taxonomy" id="266040"/>
    <lineage>
        <taxon>Eukaryota</taxon>
        <taxon>Metazoa</taxon>
        <taxon>Ecdysozoa</taxon>
        <taxon>Arthropoda</taxon>
        <taxon>Chelicerata</taxon>
        <taxon>Arachnida</taxon>
        <taxon>Acari</taxon>
        <taxon>Parasitiformes</taxon>
        <taxon>Ixodida</taxon>
        <taxon>Ixodoidea</taxon>
        <taxon>Ixodidae</taxon>
        <taxon>Hyalomminae</taxon>
        <taxon>Hyalomma</taxon>
    </lineage>
</organism>
<reference evidence="1" key="1">
    <citation type="submission" date="2020-05" db="EMBL/GenBank/DDBJ databases">
        <title>Large-scale comparative analyses of tick genomes elucidate their genetic diversity and vector capacities.</title>
        <authorList>
            <person name="Jia N."/>
            <person name="Wang J."/>
            <person name="Shi W."/>
            <person name="Du L."/>
            <person name="Sun Y."/>
            <person name="Zhan W."/>
            <person name="Jiang J."/>
            <person name="Wang Q."/>
            <person name="Zhang B."/>
            <person name="Ji P."/>
            <person name="Sakyi L.B."/>
            <person name="Cui X."/>
            <person name="Yuan T."/>
            <person name="Jiang B."/>
            <person name="Yang W."/>
            <person name="Lam T.T.-Y."/>
            <person name="Chang Q."/>
            <person name="Ding S."/>
            <person name="Wang X."/>
            <person name="Zhu J."/>
            <person name="Ruan X."/>
            <person name="Zhao L."/>
            <person name="Wei J."/>
            <person name="Que T."/>
            <person name="Du C."/>
            <person name="Cheng J."/>
            <person name="Dai P."/>
            <person name="Han X."/>
            <person name="Huang E."/>
            <person name="Gao Y."/>
            <person name="Liu J."/>
            <person name="Shao H."/>
            <person name="Ye R."/>
            <person name="Li L."/>
            <person name="Wei W."/>
            <person name="Wang X."/>
            <person name="Wang C."/>
            <person name="Yang T."/>
            <person name="Huo Q."/>
            <person name="Li W."/>
            <person name="Guo W."/>
            <person name="Chen H."/>
            <person name="Zhou L."/>
            <person name="Ni X."/>
            <person name="Tian J."/>
            <person name="Zhou Y."/>
            <person name="Sheng Y."/>
            <person name="Liu T."/>
            <person name="Pan Y."/>
            <person name="Xia L."/>
            <person name="Li J."/>
            <person name="Zhao F."/>
            <person name="Cao W."/>
        </authorList>
    </citation>
    <scope>NUCLEOTIDE SEQUENCE</scope>
    <source>
        <strain evidence="1">Hyas-2018</strain>
    </source>
</reference>
<proteinExistence type="predicted"/>
<protein>
    <submittedName>
        <fullName evidence="1">Uncharacterized protein</fullName>
    </submittedName>
</protein>
<accession>A0ACB7TDN0</accession>
<comment type="caution">
    <text evidence="1">The sequence shown here is derived from an EMBL/GenBank/DDBJ whole genome shotgun (WGS) entry which is preliminary data.</text>
</comment>
<evidence type="ECO:0000313" key="1">
    <source>
        <dbReference type="EMBL" id="KAH6945110.1"/>
    </source>
</evidence>
<dbReference type="EMBL" id="CM023481">
    <property type="protein sequence ID" value="KAH6945110.1"/>
    <property type="molecule type" value="Genomic_DNA"/>
</dbReference>
<dbReference type="Proteomes" id="UP000821845">
    <property type="component" value="Chromosome 1"/>
</dbReference>